<name>A0A4R2CJQ0_SHIGR</name>
<dbReference type="Pfam" id="PF10016">
    <property type="entry name" value="DUF2259"/>
    <property type="match status" value="1"/>
</dbReference>
<comment type="caution">
    <text evidence="2">The sequence shown here is derived from an EMBL/GenBank/DDBJ whole genome shotgun (WGS) entry which is preliminary data.</text>
</comment>
<reference evidence="2 3" key="1">
    <citation type="submission" date="2019-03" db="EMBL/GenBank/DDBJ databases">
        <title>Genomic Encyclopedia of Type Strains, Phase IV (KMG-IV): sequencing the most valuable type-strain genomes for metagenomic binning, comparative biology and taxonomic classification.</title>
        <authorList>
            <person name="Goeker M."/>
        </authorList>
    </citation>
    <scope>NUCLEOTIDE SEQUENCE [LARGE SCALE GENOMIC DNA]</scope>
    <source>
        <strain evidence="2 3">DSM 18401</strain>
    </source>
</reference>
<keyword evidence="3" id="KW-1185">Reference proteome</keyword>
<feature type="chain" id="PRO_5020754662" evidence="1">
    <location>
        <begin position="24"/>
        <end position="244"/>
    </location>
</feature>
<dbReference type="Proteomes" id="UP000295351">
    <property type="component" value="Unassembled WGS sequence"/>
</dbReference>
<sequence>MTMLRKAASALAACLLAASAATAGDFSTFQSLGFSPDGKVYAFEEFGVQDGSGFPYSNVYFIDTEKDAYLSGTPIRVRIDDEAADIAQARAQSRDKAGALIETHKVLSHPGVMAAFNPMGEVGADRSRIEYLQHAIEPTPGGSFALALEEIPLARSEKCRDITPEGGKGFRLTLVRRDGEAADTVLHEDAHVPDSRACPLSYQVSGAFTFNPIDGDPVHVALVLLRSFGFEGSDGRWIAVPFRP</sequence>
<feature type="signal peptide" evidence="1">
    <location>
        <begin position="1"/>
        <end position="23"/>
    </location>
</feature>
<proteinExistence type="predicted"/>
<evidence type="ECO:0000313" key="2">
    <source>
        <dbReference type="EMBL" id="TCN40575.1"/>
    </source>
</evidence>
<evidence type="ECO:0000313" key="3">
    <source>
        <dbReference type="Proteomes" id="UP000295351"/>
    </source>
</evidence>
<keyword evidence="1" id="KW-0732">Signal</keyword>
<evidence type="ECO:0000256" key="1">
    <source>
        <dbReference type="SAM" id="SignalP"/>
    </source>
</evidence>
<dbReference type="AlphaFoldDB" id="A0A4R2CJQ0"/>
<accession>A0A4R2CJQ0</accession>
<protein>
    <submittedName>
        <fullName evidence="2">Putative secreted protein</fullName>
    </submittedName>
</protein>
<gene>
    <name evidence="2" type="ORF">EV665_11518</name>
</gene>
<dbReference type="InterPro" id="IPR018725">
    <property type="entry name" value="DUF2259_secreted"/>
</dbReference>
<organism evidence="2 3">
    <name type="scientific">Shinella granuli</name>
    <dbReference type="NCBI Taxonomy" id="323621"/>
    <lineage>
        <taxon>Bacteria</taxon>
        <taxon>Pseudomonadati</taxon>
        <taxon>Pseudomonadota</taxon>
        <taxon>Alphaproteobacteria</taxon>
        <taxon>Hyphomicrobiales</taxon>
        <taxon>Rhizobiaceae</taxon>
        <taxon>Shinella</taxon>
    </lineage>
</organism>
<dbReference type="EMBL" id="SLVX01000015">
    <property type="protein sequence ID" value="TCN40575.1"/>
    <property type="molecule type" value="Genomic_DNA"/>
</dbReference>